<feature type="transmembrane region" description="Helical" evidence="1">
    <location>
        <begin position="16"/>
        <end position="34"/>
    </location>
</feature>
<comment type="caution">
    <text evidence="2">The sequence shown here is derived from an EMBL/GenBank/DDBJ whole genome shotgun (WGS) entry which is preliminary data.</text>
</comment>
<keyword evidence="3" id="KW-1185">Reference proteome</keyword>
<keyword evidence="1" id="KW-0812">Transmembrane</keyword>
<reference evidence="3" key="1">
    <citation type="journal article" date="2019" name="Int. J. Syst. Evol. Microbiol.">
        <title>The Global Catalogue of Microorganisms (GCM) 10K type strain sequencing project: providing services to taxonomists for standard genome sequencing and annotation.</title>
        <authorList>
            <consortium name="The Broad Institute Genomics Platform"/>
            <consortium name="The Broad Institute Genome Sequencing Center for Infectious Disease"/>
            <person name="Wu L."/>
            <person name="Ma J."/>
        </authorList>
    </citation>
    <scope>NUCLEOTIDE SEQUENCE [LARGE SCALE GENOMIC DNA]</scope>
    <source>
        <strain evidence="3">CGMCC 4.7132</strain>
    </source>
</reference>
<accession>A0ABV9CXL7</accession>
<sequence>MPARDRLVPPFQGGRLWGWLGPIVVALFGAILRFDHLARPKAVAFDETYYAKDGLSLLKYGVERTFLGSEGDPIADRRLVAGRNDLWVTCTPDNLDPCALYVAH</sequence>
<keyword evidence="1" id="KW-0472">Membrane</keyword>
<proteinExistence type="predicted"/>
<evidence type="ECO:0000313" key="2">
    <source>
        <dbReference type="EMBL" id="MFC4537137.1"/>
    </source>
</evidence>
<organism evidence="2 3">
    <name type="scientific">Sphaerisporangium dianthi</name>
    <dbReference type="NCBI Taxonomy" id="1436120"/>
    <lineage>
        <taxon>Bacteria</taxon>
        <taxon>Bacillati</taxon>
        <taxon>Actinomycetota</taxon>
        <taxon>Actinomycetes</taxon>
        <taxon>Streptosporangiales</taxon>
        <taxon>Streptosporangiaceae</taxon>
        <taxon>Sphaerisporangium</taxon>
    </lineage>
</organism>
<dbReference type="Proteomes" id="UP001596004">
    <property type="component" value="Unassembled WGS sequence"/>
</dbReference>
<protein>
    <submittedName>
        <fullName evidence="2">Phospholipid carrier-dependent glycosyltransferase</fullName>
    </submittedName>
</protein>
<keyword evidence="1" id="KW-1133">Transmembrane helix</keyword>
<feature type="non-terminal residue" evidence="2">
    <location>
        <position position="104"/>
    </location>
</feature>
<dbReference type="EMBL" id="JBHSFP010000096">
    <property type="protein sequence ID" value="MFC4537137.1"/>
    <property type="molecule type" value="Genomic_DNA"/>
</dbReference>
<name>A0ABV9CXL7_9ACTN</name>
<gene>
    <name evidence="2" type="ORF">ACFO60_40740</name>
</gene>
<evidence type="ECO:0000256" key="1">
    <source>
        <dbReference type="SAM" id="Phobius"/>
    </source>
</evidence>
<evidence type="ECO:0000313" key="3">
    <source>
        <dbReference type="Proteomes" id="UP001596004"/>
    </source>
</evidence>